<dbReference type="PANTHER" id="PTHR11365">
    <property type="entry name" value="5-OXOPROLINASE RELATED"/>
    <property type="match status" value="1"/>
</dbReference>
<dbReference type="InterPro" id="IPR002821">
    <property type="entry name" value="Hydantoinase_A"/>
</dbReference>
<dbReference type="InterPro" id="IPR008040">
    <property type="entry name" value="Hydant_A_N"/>
</dbReference>
<feature type="non-terminal residue" evidence="3">
    <location>
        <position position="378"/>
    </location>
</feature>
<dbReference type="GO" id="GO:0006749">
    <property type="term" value="P:glutathione metabolic process"/>
    <property type="evidence" value="ECO:0007669"/>
    <property type="project" value="TreeGrafter"/>
</dbReference>
<proteinExistence type="predicted"/>
<dbReference type="Pfam" id="PF05378">
    <property type="entry name" value="Hydant_A_N"/>
    <property type="match status" value="1"/>
</dbReference>
<evidence type="ECO:0000259" key="2">
    <source>
        <dbReference type="Pfam" id="PF05378"/>
    </source>
</evidence>
<dbReference type="PANTHER" id="PTHR11365:SF23">
    <property type="entry name" value="HYPOTHETICAL 5-OXOPROLINASE (EUROFUNG)-RELATED"/>
    <property type="match status" value="1"/>
</dbReference>
<feature type="domain" description="Hydantoinase/oxoprolinase N-terminal" evidence="2">
    <location>
        <begin position="6"/>
        <end position="176"/>
    </location>
</feature>
<dbReference type="AlphaFoldDB" id="A0A0F9Q391"/>
<accession>A0A0F9Q391</accession>
<dbReference type="GO" id="GO:0017168">
    <property type="term" value="F:5-oxoprolinase (ATP-hydrolyzing) activity"/>
    <property type="evidence" value="ECO:0007669"/>
    <property type="project" value="TreeGrafter"/>
</dbReference>
<evidence type="ECO:0000313" key="3">
    <source>
        <dbReference type="EMBL" id="KKN36959.1"/>
    </source>
</evidence>
<evidence type="ECO:0008006" key="4">
    <source>
        <dbReference type="Google" id="ProtNLM"/>
    </source>
</evidence>
<organism evidence="3">
    <name type="scientific">marine sediment metagenome</name>
    <dbReference type="NCBI Taxonomy" id="412755"/>
    <lineage>
        <taxon>unclassified sequences</taxon>
        <taxon>metagenomes</taxon>
        <taxon>ecological metagenomes</taxon>
    </lineage>
</organism>
<protein>
    <recommendedName>
        <fullName evidence="4">Hydantoinase/oxoprolinase N-terminal domain-containing protein</fullName>
    </recommendedName>
</protein>
<sequence>MKKEVRIGVDTGGTFTDFVIYINGKIEIDKIPSTPKDPSLSILKGINKILRNNLSPMVIHGTTVATNSLLERKGGRVALITTEGFEDILFIGRQTRRELYSLRGERRVPLLPRHLCFGLEERTSASGKVEKKVSLSRLRETLKKIKKLKPDAVAVSLINSYANSFNEKTISRELKKEKFLISVSSEILPEYREYERTATTAVNAYLMPVISRYLTKLEKNLEKTELRIMQSNEGYIPPAQAKKEPIRTAFSGPAGGVVGAFHLGKAAGFRNIITFDMGGTSSDVSLVDGEIRRTSESVIGDFPIRIPIIDIHSVGAGGGSIAYLDRGGSLRVGPQSAGADPGPACYGRGDLPTVTDANLVLGRLVPEFFLGGKMELFT</sequence>
<comment type="caution">
    <text evidence="3">The sequence shown here is derived from an EMBL/GenBank/DDBJ whole genome shotgun (WGS) entry which is preliminary data.</text>
</comment>
<feature type="domain" description="Hydantoinase A/oxoprolinase" evidence="1">
    <location>
        <begin position="196"/>
        <end position="376"/>
    </location>
</feature>
<evidence type="ECO:0000259" key="1">
    <source>
        <dbReference type="Pfam" id="PF01968"/>
    </source>
</evidence>
<dbReference type="InterPro" id="IPR045079">
    <property type="entry name" value="Oxoprolinase-like"/>
</dbReference>
<dbReference type="EMBL" id="LAZR01001931">
    <property type="protein sequence ID" value="KKN36959.1"/>
    <property type="molecule type" value="Genomic_DNA"/>
</dbReference>
<dbReference type="GO" id="GO:0005829">
    <property type="term" value="C:cytosol"/>
    <property type="evidence" value="ECO:0007669"/>
    <property type="project" value="TreeGrafter"/>
</dbReference>
<name>A0A0F9Q391_9ZZZZ</name>
<dbReference type="Pfam" id="PF01968">
    <property type="entry name" value="Hydantoinase_A"/>
    <property type="match status" value="1"/>
</dbReference>
<gene>
    <name evidence="3" type="ORF">LCGC14_0768470</name>
</gene>
<reference evidence="3" key="1">
    <citation type="journal article" date="2015" name="Nature">
        <title>Complex archaea that bridge the gap between prokaryotes and eukaryotes.</title>
        <authorList>
            <person name="Spang A."/>
            <person name="Saw J.H."/>
            <person name="Jorgensen S.L."/>
            <person name="Zaremba-Niedzwiedzka K."/>
            <person name="Martijn J."/>
            <person name="Lind A.E."/>
            <person name="van Eijk R."/>
            <person name="Schleper C."/>
            <person name="Guy L."/>
            <person name="Ettema T.J."/>
        </authorList>
    </citation>
    <scope>NUCLEOTIDE SEQUENCE</scope>
</reference>